<evidence type="ECO:0000256" key="1">
    <source>
        <dbReference type="SAM" id="MobiDB-lite"/>
    </source>
</evidence>
<reference evidence="2 3" key="1">
    <citation type="submission" date="2015-01" db="EMBL/GenBank/DDBJ databases">
        <title>Genome of allotetraploid Gossypium barbadense reveals genomic plasticity and fiber elongation in cotton evolution.</title>
        <authorList>
            <person name="Chen X."/>
            <person name="Liu X."/>
            <person name="Zhao B."/>
            <person name="Zheng H."/>
            <person name="Hu Y."/>
            <person name="Lu G."/>
            <person name="Yang C."/>
            <person name="Chen J."/>
            <person name="Shan C."/>
            <person name="Zhang L."/>
            <person name="Zhou Y."/>
            <person name="Wang L."/>
            <person name="Guo W."/>
            <person name="Bai Y."/>
            <person name="Ruan J."/>
            <person name="Shangguan X."/>
            <person name="Mao Y."/>
            <person name="Jiang J."/>
            <person name="Zhu Y."/>
            <person name="Lei J."/>
            <person name="Kang H."/>
            <person name="Chen S."/>
            <person name="He X."/>
            <person name="Wang R."/>
            <person name="Wang Y."/>
            <person name="Chen J."/>
            <person name="Wang L."/>
            <person name="Yu S."/>
            <person name="Wang B."/>
            <person name="Wei J."/>
            <person name="Song S."/>
            <person name="Lu X."/>
            <person name="Gao Z."/>
            <person name="Gu W."/>
            <person name="Deng X."/>
            <person name="Ma D."/>
            <person name="Wang S."/>
            <person name="Liang W."/>
            <person name="Fang L."/>
            <person name="Cai C."/>
            <person name="Zhu X."/>
            <person name="Zhou B."/>
            <person name="Zhang Y."/>
            <person name="Chen Z."/>
            <person name="Xu S."/>
            <person name="Zhu R."/>
            <person name="Wang S."/>
            <person name="Zhang T."/>
            <person name="Zhao G."/>
        </authorList>
    </citation>
    <scope>NUCLEOTIDE SEQUENCE [LARGE SCALE GENOMIC DNA]</scope>
    <source>
        <strain evidence="3">cv. Xinhai21</strain>
        <tissue evidence="2">Leaf</tissue>
    </source>
</reference>
<feature type="region of interest" description="Disordered" evidence="1">
    <location>
        <begin position="1"/>
        <end position="25"/>
    </location>
</feature>
<accession>A0A2P5W752</accession>
<evidence type="ECO:0000313" key="2">
    <source>
        <dbReference type="EMBL" id="PPR86912.1"/>
    </source>
</evidence>
<dbReference type="AlphaFoldDB" id="A0A2P5W752"/>
<proteinExistence type="predicted"/>
<feature type="compositionally biased region" description="Polar residues" evidence="1">
    <location>
        <begin position="1"/>
        <end position="12"/>
    </location>
</feature>
<dbReference type="Proteomes" id="UP000239757">
    <property type="component" value="Unassembled WGS sequence"/>
</dbReference>
<name>A0A2P5W752_GOSBA</name>
<gene>
    <name evidence="2" type="ORF">GOBAR_AA33777</name>
</gene>
<sequence>MAAAFQSSTLSSAEPGARRSESDQLSARSYIHCNRSGADQISGDPTPSEQECEWHQISHKLVYLQSTQCKHLRVHRMQLILSKMKEIRAYLVLIREPAVGWRCVAPMILQGGTS</sequence>
<protein>
    <submittedName>
        <fullName evidence="2">Uncharacterized protein</fullName>
    </submittedName>
</protein>
<dbReference type="EMBL" id="KZ668799">
    <property type="protein sequence ID" value="PPR86912.1"/>
    <property type="molecule type" value="Genomic_DNA"/>
</dbReference>
<organism evidence="2 3">
    <name type="scientific">Gossypium barbadense</name>
    <name type="common">Sea Island cotton</name>
    <name type="synonym">Hibiscus barbadensis</name>
    <dbReference type="NCBI Taxonomy" id="3634"/>
    <lineage>
        <taxon>Eukaryota</taxon>
        <taxon>Viridiplantae</taxon>
        <taxon>Streptophyta</taxon>
        <taxon>Embryophyta</taxon>
        <taxon>Tracheophyta</taxon>
        <taxon>Spermatophyta</taxon>
        <taxon>Magnoliopsida</taxon>
        <taxon>eudicotyledons</taxon>
        <taxon>Gunneridae</taxon>
        <taxon>Pentapetalae</taxon>
        <taxon>rosids</taxon>
        <taxon>malvids</taxon>
        <taxon>Malvales</taxon>
        <taxon>Malvaceae</taxon>
        <taxon>Malvoideae</taxon>
        <taxon>Gossypium</taxon>
    </lineage>
</organism>
<evidence type="ECO:0000313" key="3">
    <source>
        <dbReference type="Proteomes" id="UP000239757"/>
    </source>
</evidence>